<evidence type="ECO:0000256" key="7">
    <source>
        <dbReference type="ARBA" id="ARBA00022989"/>
    </source>
</evidence>
<evidence type="ECO:0000256" key="8">
    <source>
        <dbReference type="ARBA" id="ARBA00023136"/>
    </source>
</evidence>
<keyword evidence="6 9" id="KW-0812">Transmembrane</keyword>
<dbReference type="Gene3D" id="1.10.8.540">
    <property type="entry name" value="FHIPEP family, domain 3"/>
    <property type="match status" value="1"/>
</dbReference>
<evidence type="ECO:0000313" key="11">
    <source>
        <dbReference type="Proteomes" id="UP000320591"/>
    </source>
</evidence>
<dbReference type="RefSeq" id="WP_042870783.1">
    <property type="nucleotide sequence ID" value="NZ_CM001975.1"/>
</dbReference>
<comment type="subcellular location">
    <subcellularLocation>
        <location evidence="1">Cell inner membrane</location>
        <topology evidence="1">Multi-pass membrane protein</topology>
    </subcellularLocation>
</comment>
<evidence type="ECO:0000256" key="4">
    <source>
        <dbReference type="ARBA" id="ARBA00022475"/>
    </source>
</evidence>
<feature type="transmembrane region" description="Helical" evidence="9">
    <location>
        <begin position="203"/>
        <end position="225"/>
    </location>
</feature>
<evidence type="ECO:0000256" key="6">
    <source>
        <dbReference type="ARBA" id="ARBA00022692"/>
    </source>
</evidence>
<dbReference type="OrthoDB" id="9759185at2"/>
<dbReference type="InterPro" id="IPR042196">
    <property type="entry name" value="FHIPEP_4"/>
</dbReference>
<evidence type="ECO:0000256" key="2">
    <source>
        <dbReference type="ARBA" id="ARBA00008835"/>
    </source>
</evidence>
<dbReference type="PIRSF" id="PIRSF005419">
    <property type="entry name" value="FlhA"/>
    <property type="match status" value="1"/>
</dbReference>
<feature type="transmembrane region" description="Helical" evidence="9">
    <location>
        <begin position="72"/>
        <end position="96"/>
    </location>
</feature>
<dbReference type="KEGG" id="dic:Dpoa569_0001766"/>
<gene>
    <name evidence="10" type="ORF">Dpoa569_0001766</name>
</gene>
<comment type="similarity">
    <text evidence="2">Belongs to the FHIPEP (flagella/HR/invasion proteins export pore) family.</text>
</comment>
<dbReference type="GO" id="GO:0009306">
    <property type="term" value="P:protein secretion"/>
    <property type="evidence" value="ECO:0007669"/>
    <property type="project" value="InterPro"/>
</dbReference>
<dbReference type="EMBL" id="CP042220">
    <property type="protein sequence ID" value="QDX29937.1"/>
    <property type="molecule type" value="Genomic_DNA"/>
</dbReference>
<dbReference type="Proteomes" id="UP000320591">
    <property type="component" value="Chromosome"/>
</dbReference>
<feature type="transmembrane region" description="Helical" evidence="9">
    <location>
        <begin position="288"/>
        <end position="304"/>
    </location>
</feature>
<keyword evidence="7 9" id="KW-1133">Transmembrane helix</keyword>
<protein>
    <submittedName>
        <fullName evidence="10">EscV/YscV/HrcV family type III secretion system export apparatus protein</fullName>
    </submittedName>
</protein>
<dbReference type="InterPro" id="IPR042194">
    <property type="entry name" value="FHIPEP_1"/>
</dbReference>
<feature type="transmembrane region" description="Helical" evidence="9">
    <location>
        <begin position="116"/>
        <end position="135"/>
    </location>
</feature>
<organism evidence="10 11">
    <name type="scientific">Dickeya poaceiphila</name>
    <dbReference type="NCBI Taxonomy" id="568768"/>
    <lineage>
        <taxon>Bacteria</taxon>
        <taxon>Pseudomonadati</taxon>
        <taxon>Pseudomonadota</taxon>
        <taxon>Gammaproteobacteria</taxon>
        <taxon>Enterobacterales</taxon>
        <taxon>Pectobacteriaceae</taxon>
        <taxon>Dickeya</taxon>
    </lineage>
</organism>
<evidence type="ECO:0000256" key="5">
    <source>
        <dbReference type="ARBA" id="ARBA00022519"/>
    </source>
</evidence>
<dbReference type="PANTHER" id="PTHR30161:SF2">
    <property type="entry name" value="INVASION PROTEIN INVA"/>
    <property type="match status" value="1"/>
</dbReference>
<keyword evidence="8 9" id="KW-0472">Membrane</keyword>
<evidence type="ECO:0000313" key="10">
    <source>
        <dbReference type="EMBL" id="QDX29937.1"/>
    </source>
</evidence>
<dbReference type="PANTHER" id="PTHR30161">
    <property type="entry name" value="FLAGELLAR EXPORT PROTEIN, MEMBRANE FLHA SUBUNIT-RELATED"/>
    <property type="match status" value="1"/>
</dbReference>
<dbReference type="GO" id="GO:0005886">
    <property type="term" value="C:plasma membrane"/>
    <property type="evidence" value="ECO:0007669"/>
    <property type="project" value="UniProtKB-SubCell"/>
</dbReference>
<dbReference type="AlphaFoldDB" id="A0A5B8IAT2"/>
<dbReference type="STRING" id="568768.GCA_000406125_02072"/>
<accession>A0A5B8IAT2</accession>
<keyword evidence="5" id="KW-0997">Cell inner membrane</keyword>
<proteinExistence type="inferred from homology"/>
<dbReference type="Pfam" id="PF00771">
    <property type="entry name" value="FHIPEP"/>
    <property type="match status" value="1"/>
</dbReference>
<sequence>MAVLITWLNRFIINAMQRAEAAGIVIVIAIMLMMLFPLSASLTDMLIALNMVMSLLLAGLAIYLAKPLAFAIFPALVLLTTLFRLSLSIAITRHILLQQDAGQMVKAVGHIAVRDSLTVGLLLFLILTLVNFLVITKRSDHVAEMAARLMLDETSGTPMYIDSGVHSGLFGSQQTGQRRQSIGNESQLFGAMRGAMKLVKGEAIVGLAIIFINIMGGFTLDVLQHGMAAGHALHISLALTIGEGLIVQISALLTSLTAGLIIIYAAADRQKTTFNIGRELIRQLAHQPKTWIILSLGALMAALLPGIPALMLLLISLALFSNGMFQMWWEKSNQLQNSRQASNNQPAEPHGTQDLRRFNPARAYLLQFHTVWQGSEAVAVLVQDILHLRHQLMYQFGFTLPSFDIEFNANVPEDEFRFCVYEIPQLRASFGVPLLAVPRRQLPEDTQDASIIAGLPARDEQGLLWLTPEHPLLQQPELDAWSPNALILSRMENAIHRSGAKFIGLQETTSILVWLEDEHPTLADELQRTMPLSRFASVLQRLASERVPLRSIQVIAQALIDIGQHERDINALTDYVRLQLKTQICRQYSQGNQLTAWLLTLETEELLRDELLQTQSKTFRALPSRYSTTLHNQLRHIFPAIIPSSSLILVAQDLRSPLRILLQDEFHHVPVLSFTELESYLSINVAGHIDLRNKADPGNRLE</sequence>
<feature type="transmembrane region" description="Helical" evidence="9">
    <location>
        <begin position="245"/>
        <end position="267"/>
    </location>
</feature>
<name>A0A5B8IAT2_9GAMM</name>
<feature type="transmembrane region" description="Helical" evidence="9">
    <location>
        <begin position="21"/>
        <end position="40"/>
    </location>
</feature>
<dbReference type="PRINTS" id="PR00949">
    <property type="entry name" value="TYPE3IMAPROT"/>
</dbReference>
<keyword evidence="4" id="KW-1003">Cell membrane</keyword>
<keyword evidence="3" id="KW-0813">Transport</keyword>
<keyword evidence="11" id="KW-1185">Reference proteome</keyword>
<reference evidence="10 11" key="1">
    <citation type="journal article" date="2019" name="Environ. Microbiol.">
        <title>The phytopathogenic nature of Dickeya aquatica 174/2 and the dynamic early evolution of Dickeya pathogenicity.</title>
        <authorList>
            <person name="Duprey A."/>
            <person name="Taib N."/>
            <person name="Leonard S."/>
            <person name="Garin T."/>
            <person name="Flandrois J.P."/>
            <person name="Nasser W."/>
            <person name="Brochier-Armanet C."/>
            <person name="Reverchon S."/>
        </authorList>
    </citation>
    <scope>NUCLEOTIDE SEQUENCE [LARGE SCALE GENOMIC DNA]</scope>
    <source>
        <strain evidence="10 11">NCPPB 569</strain>
    </source>
</reference>
<evidence type="ECO:0000256" key="1">
    <source>
        <dbReference type="ARBA" id="ARBA00004429"/>
    </source>
</evidence>
<dbReference type="InterPro" id="IPR042193">
    <property type="entry name" value="FHIPEP_3"/>
</dbReference>
<dbReference type="Gene3D" id="3.40.50.12790">
    <property type="entry name" value="FHIPEP family, domain 4"/>
    <property type="match status" value="1"/>
</dbReference>
<feature type="transmembrane region" description="Helical" evidence="9">
    <location>
        <begin position="46"/>
        <end position="65"/>
    </location>
</feature>
<evidence type="ECO:0000256" key="3">
    <source>
        <dbReference type="ARBA" id="ARBA00022448"/>
    </source>
</evidence>
<evidence type="ECO:0000256" key="9">
    <source>
        <dbReference type="SAM" id="Phobius"/>
    </source>
</evidence>
<dbReference type="Gene3D" id="3.40.30.60">
    <property type="entry name" value="FHIPEP family, domain 1"/>
    <property type="match status" value="1"/>
</dbReference>
<dbReference type="InterPro" id="IPR001712">
    <property type="entry name" value="T3SS_FHIPEP"/>
</dbReference>